<feature type="domain" description="Treble clef zinc finger" evidence="1">
    <location>
        <begin position="168"/>
        <end position="213"/>
    </location>
</feature>
<protein>
    <submittedName>
        <fullName evidence="2">Putative endonuclease</fullName>
    </submittedName>
</protein>
<sequence>MFGKSDVNTRRYQNPSQWTQCNCFVDVCPNIHSNRTICLLLIENEKSFLLKGTKIKMDCATRKQGKLCGKKECEHCFRRCFASCKKSKCLAEGQKDPYLIAKYCNKKFSFVCPKCKHGFEAIVNNISKGKFCPYCATTNGKLCNSSDCEMCFKNSFASHAKAKCWSIKNKKTARQTFLYSDDKVWFDCDVCAHDFKTGVGGVSRGNFCPYCATNGKLCDYPDCELCFKKSFASHSKAKYWSDKNKKTARQTRLHSGIKAWFKCEKNHEFQSFVGNVSKGSWCLKCKHKTEALVFGFLKEHFENPKHQYKPRWCKNPKTGRSLPFDFCVSKTIIEVDGRQHYEQVSNWRSPEETQKNDRYKEECATKNGYSVFRISQRDIWNNKIDWKKLLLKCVRDYETPVIIHLPE</sequence>
<feature type="domain" description="Treble clef zinc finger" evidence="1">
    <location>
        <begin position="237"/>
        <end position="287"/>
    </location>
</feature>
<dbReference type="Pfam" id="PF14311">
    <property type="entry name" value="DUF4379"/>
    <property type="match status" value="3"/>
</dbReference>
<evidence type="ECO:0000313" key="2">
    <source>
        <dbReference type="EMBL" id="ALH06784.1"/>
    </source>
</evidence>
<feature type="domain" description="Treble clef zinc finger" evidence="1">
    <location>
        <begin position="95"/>
        <end position="137"/>
    </location>
</feature>
<dbReference type="InterPro" id="IPR025487">
    <property type="entry name" value="DUF4379"/>
</dbReference>
<dbReference type="GO" id="GO:0004519">
    <property type="term" value="F:endonuclease activity"/>
    <property type="evidence" value="ECO:0007669"/>
    <property type="project" value="UniProtKB-KW"/>
</dbReference>
<keyword evidence="2" id="KW-0378">Hydrolase</keyword>
<keyword evidence="2" id="KW-0255">Endonuclease</keyword>
<proteinExistence type="predicted"/>
<name>A0A0N7G2D0_9VIRU</name>
<organism evidence="2 3">
    <name type="scientific">Port-miou virus</name>
    <dbReference type="NCBI Taxonomy" id="1733873"/>
    <lineage>
        <taxon>Viruses</taxon>
        <taxon>Varidnaviria</taxon>
        <taxon>Bamfordvirae</taxon>
        <taxon>Nucleocytoviricota</taxon>
        <taxon>Megaviricetes</taxon>
        <taxon>Pimascovirales</taxon>
        <taxon>Pimascovirales incertae sedis</taxon>
        <taxon>Marseilleviridae</taxon>
        <taxon>Losannavirus</taxon>
        <taxon>Losannavirus lausannense</taxon>
        <taxon>Lausannevirus</taxon>
    </lineage>
</organism>
<dbReference type="Gene3D" id="3.40.960.10">
    <property type="entry name" value="VSR Endonuclease"/>
    <property type="match status" value="1"/>
</dbReference>
<accession>A0A0N7G2D0</accession>
<gene>
    <name evidence="2" type="ORF">PMV_086</name>
</gene>
<reference evidence="2" key="1">
    <citation type="journal article" date="2015" name="Genome Announc.">
        <title>Complete Genome Sequence of a New Member of the Marseilleviridae Recovered from the Brackish Submarine Spring in the Cassis Port-Miou Calanque, France.</title>
        <authorList>
            <person name="Doutre G."/>
            <person name="Arfib B."/>
            <person name="Rochette P."/>
            <person name="Claverie J.M."/>
            <person name="Bonin P."/>
            <person name="Abergel C."/>
        </authorList>
    </citation>
    <scope>NUCLEOTIDE SEQUENCE [LARGE SCALE GENOMIC DNA]</scope>
    <source>
        <strain evidence="2">1</strain>
    </source>
</reference>
<keyword evidence="2" id="KW-0540">Nuclease</keyword>
<dbReference type="Proteomes" id="UP000319438">
    <property type="component" value="Segment"/>
</dbReference>
<dbReference type="EMBL" id="KT428292">
    <property type="protein sequence ID" value="ALH06784.1"/>
    <property type="molecule type" value="Genomic_DNA"/>
</dbReference>
<evidence type="ECO:0000313" key="3">
    <source>
        <dbReference type="Proteomes" id="UP000319438"/>
    </source>
</evidence>
<evidence type="ECO:0000259" key="1">
    <source>
        <dbReference type="Pfam" id="PF14311"/>
    </source>
</evidence>